<feature type="domain" description="RNase H type-1" evidence="1">
    <location>
        <begin position="183"/>
        <end position="265"/>
    </location>
</feature>
<accession>A0A2N9GFT1</accession>
<evidence type="ECO:0000313" key="2">
    <source>
        <dbReference type="EMBL" id="SPC98375.1"/>
    </source>
</evidence>
<dbReference type="GO" id="GO:0003676">
    <property type="term" value="F:nucleic acid binding"/>
    <property type="evidence" value="ECO:0007669"/>
    <property type="project" value="InterPro"/>
</dbReference>
<reference evidence="2" key="1">
    <citation type="submission" date="2018-02" db="EMBL/GenBank/DDBJ databases">
        <authorList>
            <person name="Cohen D.B."/>
            <person name="Kent A.D."/>
        </authorList>
    </citation>
    <scope>NUCLEOTIDE SEQUENCE</scope>
</reference>
<gene>
    <name evidence="2" type="ORF">FSB_LOCUS26257</name>
</gene>
<proteinExistence type="predicted"/>
<dbReference type="AlphaFoldDB" id="A0A2N9GFT1"/>
<organism evidence="2">
    <name type="scientific">Fagus sylvatica</name>
    <name type="common">Beechnut</name>
    <dbReference type="NCBI Taxonomy" id="28930"/>
    <lineage>
        <taxon>Eukaryota</taxon>
        <taxon>Viridiplantae</taxon>
        <taxon>Streptophyta</taxon>
        <taxon>Embryophyta</taxon>
        <taxon>Tracheophyta</taxon>
        <taxon>Spermatophyta</taxon>
        <taxon>Magnoliopsida</taxon>
        <taxon>eudicotyledons</taxon>
        <taxon>Gunneridae</taxon>
        <taxon>Pentapetalae</taxon>
        <taxon>rosids</taxon>
        <taxon>fabids</taxon>
        <taxon>Fagales</taxon>
        <taxon>Fagaceae</taxon>
        <taxon>Fagus</taxon>
    </lineage>
</organism>
<dbReference type="EMBL" id="OIVN01001864">
    <property type="protein sequence ID" value="SPC98375.1"/>
    <property type="molecule type" value="Genomic_DNA"/>
</dbReference>
<protein>
    <recommendedName>
        <fullName evidence="1">RNase H type-1 domain-containing protein</fullName>
    </recommendedName>
</protein>
<sequence>MNSSMPTSPFQVMFTNKSGSSFGRFPSPIKYSHSPGNSYALLYLSTQNYVEKESIVIQYAHYVKQRLKQSITSSSNATLQEQSGWALTSTQEHSYRIILQSKHGFKISWLAIQTQITTPVHCLCCSPHFGAFGFIGTKYQQRDTSTTDSQSHQHIISIPHINPNWQVLLTTASGSKSNTKWQGISFVGKDRNGNILFVGCRSTRLQHPILAQATAIQEGILQANHLGFTKIIITESKSLQQMWTGHQQQSWQLTPIFADINNLIQLQGIQLQIFKVPAALLLESQGHG</sequence>
<evidence type="ECO:0000259" key="1">
    <source>
        <dbReference type="Pfam" id="PF13456"/>
    </source>
</evidence>
<dbReference type="GO" id="GO:0004523">
    <property type="term" value="F:RNA-DNA hybrid ribonuclease activity"/>
    <property type="evidence" value="ECO:0007669"/>
    <property type="project" value="InterPro"/>
</dbReference>
<dbReference type="Pfam" id="PF13456">
    <property type="entry name" value="RVT_3"/>
    <property type="match status" value="1"/>
</dbReference>
<dbReference type="InterPro" id="IPR002156">
    <property type="entry name" value="RNaseH_domain"/>
</dbReference>
<name>A0A2N9GFT1_FAGSY</name>